<evidence type="ECO:0000313" key="12">
    <source>
        <dbReference type="EMBL" id="KAF4624992.1"/>
    </source>
</evidence>
<dbReference type="InterPro" id="IPR035965">
    <property type="entry name" value="PAS-like_dom_sf"/>
</dbReference>
<sequence length="1052" mass="118850">MTEHQRRRSKRRRSDDDGLTPNDSNSTDEGNLMLLNVCIEYKSLTPTTGNHPDLKINNLSTEPAAFLELSITELLEQDARPTFVLDLHPSDSEATGCMNVVFCNKSLRFFDKLRKVVLVETFYPRAVSPISPPPPMEANSSADVEFREWATSMCDFNGSTDGYLPRHTFHGMFWTSATLRGRWRVISASQVPDQRRQSHGTPRSSRSRSTSTTRSSACDSDMTLEDSLSQQLADSESKFRVLTELNPVGMYYLCPAGNILYANDMWYEITGHPRGLEAEMSFMNVICESHHELITKEWQILVTERGKRTFELKLRNPWIDETGKARQKWILASCDQEFDEDGNLKSVMGCITDISPLKQVEENAVERANLVEKLALRTQEAAQHEKNFQQMAELAPCGMFTFDTQGAITWANPQWYEMTGHPRNPEDHYPMSFLNSIELQDHDAFRKQWDTLTVAKEEVTAELRLKKPWIRQERDGAVRDSTWILFLALPQLDDDGNLAKVLGCTTDISHFKWAESVQLKSRLQAEEAKRQQESFIDMTSHEMRNPLSAIMLCADGIANSLIEYQDVKEKSAIMTKDLVDSNLDAAQTIVLCAQHQKRIIDDVLTCEQLKHFSLPLKSRPSNLGMSKLNSAMLHVFPVQVQVESAVRRTMKMFAGELQAHDIQTTFVVEPSYQEINIDWVFCDPVRLTQVFINLLTNAIKFTRSEKKRQITIYLSASIAKPPKNTALDIQWFPSKDSHSIQDLTLSAEWGTGQQVYLYFAVKDTGRGLDDEEKTRLFHRFSQASPRTHIQYGGSGLGLFISRELTELQGGEIGVTSKAREGSTFAFYIKARRSLGPQSDSATQTASKSDTGPANGAPISNQSLPGSILRPRRNYHILLVEDNLINQKVLSKQLRTAGCTVHVANHGGEALDFLSKTTLWKGDSNGNEMQKIKLSLILMDLEMPIMDGLAATRAIRDLEREGKMRHVPILAVTANTRLEQMEVAVEAGMDDIVPKPFQIPDLSIFAVVMLMVGFLHDAVRNARFFRDPGYEGTREEGANNRSEIVLFPYEARP</sequence>
<dbReference type="CDD" id="cd17546">
    <property type="entry name" value="REC_hyHK_CKI1_RcsC-like"/>
    <property type="match status" value="1"/>
</dbReference>
<evidence type="ECO:0000256" key="5">
    <source>
        <dbReference type="ARBA" id="ARBA00022777"/>
    </source>
</evidence>
<dbReference type="PANTHER" id="PTHR43047:SF72">
    <property type="entry name" value="OSMOSENSING HISTIDINE PROTEIN KINASE SLN1"/>
    <property type="match status" value="1"/>
</dbReference>
<evidence type="ECO:0000259" key="8">
    <source>
        <dbReference type="PROSITE" id="PS50109"/>
    </source>
</evidence>
<dbReference type="InterPro" id="IPR011006">
    <property type="entry name" value="CheY-like_superfamily"/>
</dbReference>
<keyword evidence="4" id="KW-0808">Transferase</keyword>
<evidence type="ECO:0000259" key="11">
    <source>
        <dbReference type="PROSITE" id="PS50113"/>
    </source>
</evidence>
<dbReference type="PROSITE" id="PS50112">
    <property type="entry name" value="PAS"/>
    <property type="match status" value="1"/>
</dbReference>
<feature type="compositionally biased region" description="Basic residues" evidence="7">
    <location>
        <begin position="1"/>
        <end position="12"/>
    </location>
</feature>
<proteinExistence type="predicted"/>
<dbReference type="InterPro" id="IPR005467">
    <property type="entry name" value="His_kinase_dom"/>
</dbReference>
<dbReference type="InterPro" id="IPR058846">
    <property type="entry name" value="PAS-like"/>
</dbReference>
<dbReference type="InterPro" id="IPR001789">
    <property type="entry name" value="Sig_transdc_resp-reg_receiver"/>
</dbReference>
<dbReference type="InterPro" id="IPR003594">
    <property type="entry name" value="HATPase_dom"/>
</dbReference>
<accession>A0A8H4R7W8</accession>
<feature type="domain" description="PAS" evidence="10">
    <location>
        <begin position="384"/>
        <end position="420"/>
    </location>
</feature>
<protein>
    <recommendedName>
        <fullName evidence="2">histidine kinase</fullName>
        <ecNumber evidence="2">2.7.13.3</ecNumber>
    </recommendedName>
</protein>
<dbReference type="Pfam" id="PF26131">
    <property type="entry name" value="PAS-like"/>
    <property type="match status" value="1"/>
</dbReference>
<dbReference type="Proteomes" id="UP000566819">
    <property type="component" value="Unassembled WGS sequence"/>
</dbReference>
<keyword evidence="5" id="KW-0418">Kinase</keyword>
<organism evidence="12 13">
    <name type="scientific">Cudoniella acicularis</name>
    <dbReference type="NCBI Taxonomy" id="354080"/>
    <lineage>
        <taxon>Eukaryota</taxon>
        <taxon>Fungi</taxon>
        <taxon>Dikarya</taxon>
        <taxon>Ascomycota</taxon>
        <taxon>Pezizomycotina</taxon>
        <taxon>Leotiomycetes</taxon>
        <taxon>Helotiales</taxon>
        <taxon>Tricladiaceae</taxon>
        <taxon>Cudoniella</taxon>
    </lineage>
</organism>
<feature type="region of interest" description="Disordered" evidence="7">
    <location>
        <begin position="190"/>
        <end position="221"/>
    </location>
</feature>
<evidence type="ECO:0000259" key="10">
    <source>
        <dbReference type="PROSITE" id="PS50112"/>
    </source>
</evidence>
<dbReference type="SUPFAM" id="SSF55874">
    <property type="entry name" value="ATPase domain of HSP90 chaperone/DNA topoisomerase II/histidine kinase"/>
    <property type="match status" value="1"/>
</dbReference>
<evidence type="ECO:0000313" key="13">
    <source>
        <dbReference type="Proteomes" id="UP000566819"/>
    </source>
</evidence>
<dbReference type="InterPro" id="IPR036097">
    <property type="entry name" value="HisK_dim/P_sf"/>
</dbReference>
<dbReference type="EC" id="2.7.13.3" evidence="2"/>
<keyword evidence="3 6" id="KW-0597">Phosphoprotein</keyword>
<dbReference type="SMART" id="SM00387">
    <property type="entry name" value="HATPase_c"/>
    <property type="match status" value="1"/>
</dbReference>
<comment type="caution">
    <text evidence="12">The sequence shown here is derived from an EMBL/GenBank/DDBJ whole genome shotgun (WGS) entry which is preliminary data.</text>
</comment>
<gene>
    <name evidence="12" type="ORF">G7Y89_g13177</name>
</gene>
<reference evidence="12 13" key="1">
    <citation type="submission" date="2020-03" db="EMBL/GenBank/DDBJ databases">
        <title>Draft Genome Sequence of Cudoniella acicularis.</title>
        <authorList>
            <person name="Buettner E."/>
            <person name="Kellner H."/>
        </authorList>
    </citation>
    <scope>NUCLEOTIDE SEQUENCE [LARGE SCALE GENOMIC DNA]</scope>
    <source>
        <strain evidence="12 13">DSM 108380</strain>
    </source>
</reference>
<feature type="compositionally biased region" description="Low complexity" evidence="7">
    <location>
        <begin position="203"/>
        <end position="216"/>
    </location>
</feature>
<dbReference type="SMART" id="SM00448">
    <property type="entry name" value="REC"/>
    <property type="match status" value="1"/>
</dbReference>
<dbReference type="EMBL" id="JAAMPI010001496">
    <property type="protein sequence ID" value="KAF4624992.1"/>
    <property type="molecule type" value="Genomic_DNA"/>
</dbReference>
<dbReference type="InterPro" id="IPR003661">
    <property type="entry name" value="HisK_dim/P_dom"/>
</dbReference>
<feature type="region of interest" description="Disordered" evidence="7">
    <location>
        <begin position="835"/>
        <end position="866"/>
    </location>
</feature>
<dbReference type="Pfam" id="PF13188">
    <property type="entry name" value="PAS_8"/>
    <property type="match status" value="2"/>
</dbReference>
<dbReference type="PRINTS" id="PR00344">
    <property type="entry name" value="BCTRLSENSOR"/>
</dbReference>
<name>A0A8H4R7W8_9HELO</name>
<dbReference type="Pfam" id="PF00512">
    <property type="entry name" value="HisKA"/>
    <property type="match status" value="1"/>
</dbReference>
<evidence type="ECO:0000256" key="7">
    <source>
        <dbReference type="SAM" id="MobiDB-lite"/>
    </source>
</evidence>
<feature type="domain" description="Histidine kinase" evidence="8">
    <location>
        <begin position="538"/>
        <end position="832"/>
    </location>
</feature>
<dbReference type="Pfam" id="PF00072">
    <property type="entry name" value="Response_reg"/>
    <property type="match status" value="1"/>
</dbReference>
<dbReference type="AlphaFoldDB" id="A0A8H4R7W8"/>
<dbReference type="Gene3D" id="3.30.450.20">
    <property type="entry name" value="PAS domain"/>
    <property type="match status" value="2"/>
</dbReference>
<dbReference type="PROSITE" id="PS50109">
    <property type="entry name" value="HIS_KIN"/>
    <property type="match status" value="1"/>
</dbReference>
<dbReference type="InterPro" id="IPR000014">
    <property type="entry name" value="PAS"/>
</dbReference>
<evidence type="ECO:0000259" key="9">
    <source>
        <dbReference type="PROSITE" id="PS50110"/>
    </source>
</evidence>
<dbReference type="PROSITE" id="PS50113">
    <property type="entry name" value="PAC"/>
    <property type="match status" value="1"/>
</dbReference>
<dbReference type="Pfam" id="PF02518">
    <property type="entry name" value="HATPase_c"/>
    <property type="match status" value="1"/>
</dbReference>
<dbReference type="Gene3D" id="3.30.565.10">
    <property type="entry name" value="Histidine kinase-like ATPase, C-terminal domain"/>
    <property type="match status" value="1"/>
</dbReference>
<dbReference type="OrthoDB" id="60033at2759"/>
<feature type="compositionally biased region" description="Polar residues" evidence="7">
    <location>
        <begin position="835"/>
        <end position="864"/>
    </location>
</feature>
<dbReference type="SMART" id="SM00388">
    <property type="entry name" value="HisKA"/>
    <property type="match status" value="1"/>
</dbReference>
<dbReference type="InterPro" id="IPR004358">
    <property type="entry name" value="Sig_transdc_His_kin-like_C"/>
</dbReference>
<keyword evidence="13" id="KW-1185">Reference proteome</keyword>
<dbReference type="GO" id="GO:0000155">
    <property type="term" value="F:phosphorelay sensor kinase activity"/>
    <property type="evidence" value="ECO:0007669"/>
    <property type="project" value="InterPro"/>
</dbReference>
<feature type="domain" description="PAC" evidence="11">
    <location>
        <begin position="308"/>
        <end position="366"/>
    </location>
</feature>
<dbReference type="SUPFAM" id="SSF55785">
    <property type="entry name" value="PYP-like sensor domain (PAS domain)"/>
    <property type="match status" value="2"/>
</dbReference>
<evidence type="ECO:0000256" key="2">
    <source>
        <dbReference type="ARBA" id="ARBA00012438"/>
    </source>
</evidence>
<feature type="region of interest" description="Disordered" evidence="7">
    <location>
        <begin position="1"/>
        <end position="28"/>
    </location>
</feature>
<dbReference type="PROSITE" id="PS50110">
    <property type="entry name" value="RESPONSE_REGULATORY"/>
    <property type="match status" value="1"/>
</dbReference>
<feature type="modified residue" description="4-aspartylphosphate" evidence="6">
    <location>
        <position position="939"/>
    </location>
</feature>
<dbReference type="GO" id="GO:0009927">
    <property type="term" value="F:histidine phosphotransfer kinase activity"/>
    <property type="evidence" value="ECO:0007669"/>
    <property type="project" value="TreeGrafter"/>
</dbReference>
<dbReference type="InterPro" id="IPR036890">
    <property type="entry name" value="HATPase_C_sf"/>
</dbReference>
<dbReference type="NCBIfam" id="TIGR00229">
    <property type="entry name" value="sensory_box"/>
    <property type="match status" value="1"/>
</dbReference>
<evidence type="ECO:0000256" key="6">
    <source>
        <dbReference type="PROSITE-ProRule" id="PRU00169"/>
    </source>
</evidence>
<dbReference type="SMART" id="SM00091">
    <property type="entry name" value="PAS"/>
    <property type="match status" value="2"/>
</dbReference>
<dbReference type="Gene3D" id="3.40.50.2300">
    <property type="match status" value="1"/>
</dbReference>
<dbReference type="InterPro" id="IPR000700">
    <property type="entry name" value="PAS-assoc_C"/>
</dbReference>
<dbReference type="SUPFAM" id="SSF52172">
    <property type="entry name" value="CheY-like"/>
    <property type="match status" value="1"/>
</dbReference>
<evidence type="ECO:0000256" key="3">
    <source>
        <dbReference type="ARBA" id="ARBA00022553"/>
    </source>
</evidence>
<feature type="domain" description="Response regulatory" evidence="9">
    <location>
        <begin position="875"/>
        <end position="1009"/>
    </location>
</feature>
<dbReference type="CDD" id="cd00130">
    <property type="entry name" value="PAS"/>
    <property type="match status" value="2"/>
</dbReference>
<dbReference type="CDD" id="cd00082">
    <property type="entry name" value="HisKA"/>
    <property type="match status" value="1"/>
</dbReference>
<evidence type="ECO:0000256" key="1">
    <source>
        <dbReference type="ARBA" id="ARBA00000085"/>
    </source>
</evidence>
<evidence type="ECO:0000256" key="4">
    <source>
        <dbReference type="ARBA" id="ARBA00022679"/>
    </source>
</evidence>
<dbReference type="Gene3D" id="1.10.287.130">
    <property type="match status" value="1"/>
</dbReference>
<dbReference type="SUPFAM" id="SSF47384">
    <property type="entry name" value="Homodimeric domain of signal transducing histidine kinase"/>
    <property type="match status" value="1"/>
</dbReference>
<dbReference type="PANTHER" id="PTHR43047">
    <property type="entry name" value="TWO-COMPONENT HISTIDINE PROTEIN KINASE"/>
    <property type="match status" value="1"/>
</dbReference>
<comment type="catalytic activity">
    <reaction evidence="1">
        <text>ATP + protein L-histidine = ADP + protein N-phospho-L-histidine.</text>
        <dbReference type="EC" id="2.7.13.3"/>
    </reaction>
</comment>
<dbReference type="GO" id="GO:0005886">
    <property type="term" value="C:plasma membrane"/>
    <property type="evidence" value="ECO:0007669"/>
    <property type="project" value="TreeGrafter"/>
</dbReference>